<dbReference type="SMART" id="SM00710">
    <property type="entry name" value="PbH1"/>
    <property type="match status" value="6"/>
</dbReference>
<dbReference type="PANTHER" id="PTHR22990">
    <property type="entry name" value="F-BOX ONLY PROTEIN"/>
    <property type="match status" value="1"/>
</dbReference>
<keyword evidence="6" id="KW-1185">Reference proteome</keyword>
<dbReference type="Proteomes" id="UP000305398">
    <property type="component" value="Chromosome"/>
</dbReference>
<dbReference type="NCBIfam" id="TIGR03805">
    <property type="entry name" value="beta_helix_1"/>
    <property type="match status" value="1"/>
</dbReference>
<dbReference type="InterPro" id="IPR012334">
    <property type="entry name" value="Pectin_lyas_fold"/>
</dbReference>
<accession>A0A5B8A4G3</accession>
<keyword evidence="3" id="KW-0833">Ubl conjugation pathway</keyword>
<dbReference type="InterPro" id="IPR022441">
    <property type="entry name" value="Para_beta_helix_rpt-2"/>
</dbReference>
<proteinExistence type="predicted"/>
<gene>
    <name evidence="5" type="ORF">FHG12_19485</name>
</gene>
<evidence type="ECO:0000256" key="1">
    <source>
        <dbReference type="ARBA" id="ARBA00004906"/>
    </source>
</evidence>
<dbReference type="KEGG" id="hyj:FHG12_19485"/>
<evidence type="ECO:0000256" key="2">
    <source>
        <dbReference type="ARBA" id="ARBA00022737"/>
    </source>
</evidence>
<dbReference type="OrthoDB" id="338827at2"/>
<sequence>MKKFIGNIPTALSVLCDQPASILLWLSILLLASCKDGAQHEIAPDTYQLEAQSDLKLKKPDLIVKPGKSIQAAIDKAEAGDLILILPGTYRESFQVNKPHIKIVGSPFVVIENPGEAEDGIFVGGRSPEPSNADGFELYNVTLRGFEENGVILIRVNDFVLSHVTTIKCGEYGLFPLFSNGGLIEFCTASGHTDTGIYVGQSENIKMRNNKAFANVNGLEIENCSHVVATNNQCYDNVAGILVVLLPGLRVTTSTDIVVEKNRVYKNNHINFAEPGAGFESFVPSGSGILVVGTDGTRVAQNWVQDNNFLGIAVVSTKLLGGLAGLPDEAFALINPDPDGAQIVRNRLVHNGMAPPAGIPLPGVDLLWDGTGADNCWRDNAYATSYPAALPTCAWNAYAQGR</sequence>
<evidence type="ECO:0000313" key="6">
    <source>
        <dbReference type="Proteomes" id="UP000305398"/>
    </source>
</evidence>
<feature type="domain" description="Right handed beta helix" evidence="4">
    <location>
        <begin position="132"/>
        <end position="243"/>
    </location>
</feature>
<comment type="pathway">
    <text evidence="1">Protein modification; protein ubiquitination.</text>
</comment>
<dbReference type="InterPro" id="IPR011050">
    <property type="entry name" value="Pectin_lyase_fold/virulence"/>
</dbReference>
<dbReference type="EMBL" id="CP040896">
    <property type="protein sequence ID" value="QDA62147.1"/>
    <property type="molecule type" value="Genomic_DNA"/>
</dbReference>
<name>A0A5B8A4G3_9BACT</name>
<dbReference type="Pfam" id="PF13229">
    <property type="entry name" value="Beta_helix"/>
    <property type="match status" value="1"/>
</dbReference>
<evidence type="ECO:0000259" key="4">
    <source>
        <dbReference type="Pfam" id="PF13229"/>
    </source>
</evidence>
<dbReference type="InterPro" id="IPR006626">
    <property type="entry name" value="PbH1"/>
</dbReference>
<dbReference type="AlphaFoldDB" id="A0A5B8A4G3"/>
<dbReference type="PROSITE" id="PS51257">
    <property type="entry name" value="PROKAR_LIPOPROTEIN"/>
    <property type="match status" value="1"/>
</dbReference>
<dbReference type="PANTHER" id="PTHR22990:SF15">
    <property type="entry name" value="F-BOX ONLY PROTEIN 10"/>
    <property type="match status" value="1"/>
</dbReference>
<reference evidence="5 6" key="1">
    <citation type="submission" date="2019-06" db="EMBL/GenBank/DDBJ databases">
        <authorList>
            <person name="Srinivasan S."/>
        </authorList>
    </citation>
    <scope>NUCLEOTIDE SEQUENCE [LARGE SCALE GENOMIC DNA]</scope>
    <source>
        <strain evidence="5 6">17J68-5</strain>
    </source>
</reference>
<protein>
    <recommendedName>
        <fullName evidence="4">Right handed beta helix domain-containing protein</fullName>
    </recommendedName>
</protein>
<evidence type="ECO:0000256" key="3">
    <source>
        <dbReference type="ARBA" id="ARBA00022786"/>
    </source>
</evidence>
<dbReference type="InterPro" id="IPR051550">
    <property type="entry name" value="SCF-Subunits/Alg-Epimerases"/>
</dbReference>
<dbReference type="SUPFAM" id="SSF51126">
    <property type="entry name" value="Pectin lyase-like"/>
    <property type="match status" value="1"/>
</dbReference>
<dbReference type="RefSeq" id="WP_139517378.1">
    <property type="nucleotide sequence ID" value="NZ_CP040896.1"/>
</dbReference>
<dbReference type="Gene3D" id="2.160.20.10">
    <property type="entry name" value="Single-stranded right-handed beta-helix, Pectin lyase-like"/>
    <property type="match status" value="1"/>
</dbReference>
<dbReference type="InterPro" id="IPR022442">
    <property type="entry name" value="SO_2930-like_dom"/>
</dbReference>
<dbReference type="NCBIfam" id="TIGR03804">
    <property type="entry name" value="para_beta_helix"/>
    <property type="match status" value="1"/>
</dbReference>
<keyword evidence="2" id="KW-0677">Repeat</keyword>
<dbReference type="InterPro" id="IPR039448">
    <property type="entry name" value="Beta_helix"/>
</dbReference>
<organism evidence="5 6">
    <name type="scientific">Hymenobacter jejuensis</name>
    <dbReference type="NCBI Taxonomy" id="2502781"/>
    <lineage>
        <taxon>Bacteria</taxon>
        <taxon>Pseudomonadati</taxon>
        <taxon>Bacteroidota</taxon>
        <taxon>Cytophagia</taxon>
        <taxon>Cytophagales</taxon>
        <taxon>Hymenobacteraceae</taxon>
        <taxon>Hymenobacter</taxon>
    </lineage>
</organism>
<evidence type="ECO:0000313" key="5">
    <source>
        <dbReference type="EMBL" id="QDA62147.1"/>
    </source>
</evidence>